<dbReference type="Proteomes" id="UP000789901">
    <property type="component" value="Unassembled WGS sequence"/>
</dbReference>
<organism evidence="1 2">
    <name type="scientific">Gigaspora margarita</name>
    <dbReference type="NCBI Taxonomy" id="4874"/>
    <lineage>
        <taxon>Eukaryota</taxon>
        <taxon>Fungi</taxon>
        <taxon>Fungi incertae sedis</taxon>
        <taxon>Mucoromycota</taxon>
        <taxon>Glomeromycotina</taxon>
        <taxon>Glomeromycetes</taxon>
        <taxon>Diversisporales</taxon>
        <taxon>Gigasporaceae</taxon>
        <taxon>Gigaspora</taxon>
    </lineage>
</organism>
<protein>
    <submittedName>
        <fullName evidence="1">15488_t:CDS:1</fullName>
    </submittedName>
</protein>
<accession>A0ABN7VJ71</accession>
<name>A0ABN7VJ71_GIGMA</name>
<proteinExistence type="predicted"/>
<dbReference type="EMBL" id="CAJVQB010016155">
    <property type="protein sequence ID" value="CAG8778608.1"/>
    <property type="molecule type" value="Genomic_DNA"/>
</dbReference>
<comment type="caution">
    <text evidence="1">The sequence shown here is derived from an EMBL/GenBank/DDBJ whole genome shotgun (WGS) entry which is preliminary data.</text>
</comment>
<evidence type="ECO:0000313" key="1">
    <source>
        <dbReference type="EMBL" id="CAG8778608.1"/>
    </source>
</evidence>
<evidence type="ECO:0000313" key="2">
    <source>
        <dbReference type="Proteomes" id="UP000789901"/>
    </source>
</evidence>
<feature type="non-terminal residue" evidence="1">
    <location>
        <position position="1"/>
    </location>
</feature>
<reference evidence="1 2" key="1">
    <citation type="submission" date="2021-06" db="EMBL/GenBank/DDBJ databases">
        <authorList>
            <person name="Kallberg Y."/>
            <person name="Tangrot J."/>
            <person name="Rosling A."/>
        </authorList>
    </citation>
    <scope>NUCLEOTIDE SEQUENCE [LARGE SCALE GENOMIC DNA]</scope>
    <source>
        <strain evidence="1 2">120-4 pot B 10/14</strain>
    </source>
</reference>
<keyword evidence="2" id="KW-1185">Reference proteome</keyword>
<gene>
    <name evidence="1" type="ORF">GMARGA_LOCUS19398</name>
</gene>
<sequence>HEITHATQTALNLYPATKQERSSCLTSRAKNSSSNFLYLELVAKHTKLT</sequence>